<proteinExistence type="predicted"/>
<organism evidence="2 3">
    <name type="scientific">Halalkalibacter akibai (strain ATCC 43226 / DSM 21942 / CIP 109018 / JCM 9157 / 1139)</name>
    <name type="common">Bacillus akibai</name>
    <dbReference type="NCBI Taxonomy" id="1236973"/>
    <lineage>
        <taxon>Bacteria</taxon>
        <taxon>Bacillati</taxon>
        <taxon>Bacillota</taxon>
        <taxon>Bacilli</taxon>
        <taxon>Bacillales</taxon>
        <taxon>Bacillaceae</taxon>
        <taxon>Halalkalibacter</taxon>
    </lineage>
</organism>
<dbReference type="GO" id="GO:0071111">
    <property type="term" value="F:cyclic-guanylate-specific phosphodiesterase activity"/>
    <property type="evidence" value="ECO:0007669"/>
    <property type="project" value="InterPro"/>
</dbReference>
<dbReference type="eggNOG" id="COG2200">
    <property type="taxonomic scope" value="Bacteria"/>
</dbReference>
<evidence type="ECO:0000259" key="1">
    <source>
        <dbReference type="PROSITE" id="PS50883"/>
    </source>
</evidence>
<sequence length="357" mass="41004">MSDCQRCSQFPDLESNGSLLFYSKNSGLQANLKKDEIARLSDGISEEDRIVSINYSSYNQIDQILNRVNQLFTIDQKKALLGSYSSSDNQEQFINMAPFQQFYERLQNRDYLTIINQRLFTQHLQPIVKLQKNNAEIFGYEFLVRQSTPSYPFFPSELFSYSQKAGLQANLDSQARISSIELSSKLLKNGTKRFINFLPSSIYDPAHCLKSTFRAVEQFGVDPADLVFEVVETEKIDDINHLKSIFKTYQENGIKLALDDLGAGFSTLDVLKELKPNFAKIDRNLIDYCDQYNVKQEKIKQIVQLAEDYNITLLAEGIERKEEAEFCMDLGIPLAQGYYFGKPQAKPLQQDLKLMKM</sequence>
<dbReference type="SUPFAM" id="SSF141868">
    <property type="entry name" value="EAL domain-like"/>
    <property type="match status" value="1"/>
</dbReference>
<evidence type="ECO:0000313" key="2">
    <source>
        <dbReference type="EMBL" id="GAE35389.1"/>
    </source>
</evidence>
<evidence type="ECO:0000313" key="3">
    <source>
        <dbReference type="Proteomes" id="UP000018896"/>
    </source>
</evidence>
<dbReference type="CDD" id="cd01948">
    <property type="entry name" value="EAL"/>
    <property type="match status" value="1"/>
</dbReference>
<dbReference type="RefSeq" id="WP_052013097.1">
    <property type="nucleotide sequence ID" value="NZ_BAUV01000018.1"/>
</dbReference>
<gene>
    <name evidence="2" type="ORF">JCM9157_2491</name>
</gene>
<dbReference type="Proteomes" id="UP000018896">
    <property type="component" value="Unassembled WGS sequence"/>
</dbReference>
<dbReference type="SMART" id="SM00052">
    <property type="entry name" value="EAL"/>
    <property type="match status" value="1"/>
</dbReference>
<comment type="caution">
    <text evidence="2">The sequence shown here is derived from an EMBL/GenBank/DDBJ whole genome shotgun (WGS) entry which is preliminary data.</text>
</comment>
<accession>W4QVP5</accession>
<dbReference type="AlphaFoldDB" id="W4QVP5"/>
<dbReference type="InterPro" id="IPR035919">
    <property type="entry name" value="EAL_sf"/>
</dbReference>
<dbReference type="Pfam" id="PF00563">
    <property type="entry name" value="EAL"/>
    <property type="match status" value="1"/>
</dbReference>
<reference evidence="2 3" key="1">
    <citation type="journal article" date="2014" name="Genome Announc.">
        <title>Draft Genome Sequences of Three Alkaliphilic Bacillus Strains, Bacillus wakoensis JCM 9140T, Bacillus akibai JCM 9157T, and Bacillus hemicellulosilyticus JCM 9152T.</title>
        <authorList>
            <person name="Yuki M."/>
            <person name="Oshima K."/>
            <person name="Suda W."/>
            <person name="Oshida Y."/>
            <person name="Kitamura K."/>
            <person name="Iida T."/>
            <person name="Hattori M."/>
            <person name="Ohkuma M."/>
        </authorList>
    </citation>
    <scope>NUCLEOTIDE SEQUENCE [LARGE SCALE GENOMIC DNA]</scope>
    <source>
        <strain evidence="2 3">JCM 9157</strain>
    </source>
</reference>
<keyword evidence="3" id="KW-1185">Reference proteome</keyword>
<dbReference type="InterPro" id="IPR001633">
    <property type="entry name" value="EAL_dom"/>
</dbReference>
<name>W4QVP5_HALA3</name>
<dbReference type="PROSITE" id="PS50883">
    <property type="entry name" value="EAL"/>
    <property type="match status" value="1"/>
</dbReference>
<dbReference type="PANTHER" id="PTHR33121:SF15">
    <property type="entry name" value="BLUE LIGHT- AND TEMPERATURE-REGULATED ANTIREPRESSOR BLUF"/>
    <property type="match status" value="1"/>
</dbReference>
<dbReference type="InterPro" id="IPR050706">
    <property type="entry name" value="Cyclic-di-GMP_PDE-like"/>
</dbReference>
<protein>
    <submittedName>
        <fullName evidence="2">Diguanylate phosphodiesterase</fullName>
    </submittedName>
</protein>
<dbReference type="Gene3D" id="3.20.20.450">
    <property type="entry name" value="EAL domain"/>
    <property type="match status" value="1"/>
</dbReference>
<feature type="domain" description="EAL" evidence="1">
    <location>
        <begin position="103"/>
        <end position="357"/>
    </location>
</feature>
<dbReference type="STRING" id="1236973.JCM9157_2491"/>
<dbReference type="PANTHER" id="PTHR33121">
    <property type="entry name" value="CYCLIC DI-GMP PHOSPHODIESTERASE PDEF"/>
    <property type="match status" value="1"/>
</dbReference>
<dbReference type="OrthoDB" id="581425at2"/>
<dbReference type="EMBL" id="BAUV01000018">
    <property type="protein sequence ID" value="GAE35389.1"/>
    <property type="molecule type" value="Genomic_DNA"/>
</dbReference>